<evidence type="ECO:0000313" key="2">
    <source>
        <dbReference type="EMBL" id="AEX62223.1"/>
    </source>
</evidence>
<reference evidence="2" key="1">
    <citation type="submission" date="2011-10" db="EMBL/GenBank/DDBJ databases">
        <title>Provirophages and transpovirons: unique mobilome of giant viruses.</title>
        <authorList>
            <person name="Desnues C."/>
            <person name="LaScola B."/>
            <person name="Yutin N."/>
            <person name="Fournous G."/>
            <person name="Koonin E."/>
            <person name="Raoult D."/>
        </authorList>
    </citation>
    <scope>NUCLEOTIDE SEQUENCE</scope>
    <source>
        <strain evidence="2">Mv13-mv</strain>
    </source>
</reference>
<keyword evidence="1" id="KW-0812">Transmembrane</keyword>
<protein>
    <submittedName>
        <fullName evidence="2">Uncharacterized protein</fullName>
    </submittedName>
</protein>
<proteinExistence type="predicted"/>
<gene>
    <name evidence="2" type="ORF">mv_R18</name>
</gene>
<organism evidence="2">
    <name type="scientific">Moumouvirus sp. 'Monve'</name>
    <dbReference type="NCBI Taxonomy" id="1128131"/>
    <lineage>
        <taxon>Viruses</taxon>
        <taxon>Varidnaviria</taxon>
        <taxon>Bamfordvirae</taxon>
        <taxon>Nucleocytoviricota</taxon>
        <taxon>Megaviricetes</taxon>
        <taxon>Imitervirales</taxon>
        <taxon>Mimiviridae</taxon>
        <taxon>Megamimivirinae</taxon>
        <taxon>Moumouvirus</taxon>
    </lineage>
</organism>
<keyword evidence="1" id="KW-1133">Transmembrane helix</keyword>
<dbReference type="EMBL" id="JN885995">
    <property type="protein sequence ID" value="AEX62223.1"/>
    <property type="molecule type" value="Genomic_DNA"/>
</dbReference>
<evidence type="ECO:0000256" key="1">
    <source>
        <dbReference type="SAM" id="Phobius"/>
    </source>
</evidence>
<sequence length="80" mass="9344">MNEIASWIFMVVIIFSIIIILYFSAPVNNPEVWIYVGIIMILIIIILYLITVPVTVKLTCNDLITKIDYDTRYYKLKNNS</sequence>
<name>H2ECV0_9VIRU</name>
<feature type="transmembrane region" description="Helical" evidence="1">
    <location>
        <begin position="32"/>
        <end position="56"/>
    </location>
</feature>
<accession>H2ECV0</accession>
<keyword evidence="1" id="KW-0472">Membrane</keyword>
<feature type="transmembrane region" description="Helical" evidence="1">
    <location>
        <begin position="7"/>
        <end position="26"/>
    </location>
</feature>